<evidence type="ECO:0000256" key="2">
    <source>
        <dbReference type="SAM" id="MobiDB-lite"/>
    </source>
</evidence>
<dbReference type="RefSeq" id="WP_125577952.1">
    <property type="nucleotide sequence ID" value="NZ_JBHTOF010000033.1"/>
</dbReference>
<dbReference type="InterPro" id="IPR050336">
    <property type="entry name" value="Chromosome_partition/occlusion"/>
</dbReference>
<feature type="compositionally biased region" description="Polar residues" evidence="2">
    <location>
        <begin position="224"/>
        <end position="244"/>
    </location>
</feature>
<accession>A0ABW4DPL5</accession>
<sequence>MAFFNQKKETNQSDPDELENADQSKKNIRQISILQIVPNRFQPRKQFTAGSINELAQTIAAHGLLQPIILREYAPDHYEIIAGERRYRAVQSLGWAEISAIVKQMTDQESAEMAVIENLQREDLNPIDEAAAYQSLLDTTHGTQAQLAQRLGKSQSYLANQLRLLKLPAEAQQAIVNGQITPRHGRALLKLDAITQAIVLKQILADHLTVGQTDQLIAQLSAPDATQTAKPTTQEKTGTANSAQPAAKDDPQNGTGAHRLTNAAKKIKQSLKQIQSAGNQVQFTEKATADHYTITIEVSVANSAENEEEN</sequence>
<feature type="region of interest" description="Disordered" evidence="2">
    <location>
        <begin position="1"/>
        <end position="24"/>
    </location>
</feature>
<dbReference type="InterPro" id="IPR036086">
    <property type="entry name" value="ParB/Sulfiredoxin_sf"/>
</dbReference>
<evidence type="ECO:0000313" key="4">
    <source>
        <dbReference type="EMBL" id="MFD1465469.1"/>
    </source>
</evidence>
<dbReference type="SUPFAM" id="SSF110849">
    <property type="entry name" value="ParB/Sulfiredoxin"/>
    <property type="match status" value="1"/>
</dbReference>
<dbReference type="SUPFAM" id="SSF109709">
    <property type="entry name" value="KorB DNA-binding domain-like"/>
    <property type="match status" value="1"/>
</dbReference>
<feature type="compositionally biased region" description="Basic and acidic residues" evidence="2">
    <location>
        <begin position="1"/>
        <end position="11"/>
    </location>
</feature>
<dbReference type="NCBIfam" id="TIGR00180">
    <property type="entry name" value="parB_part"/>
    <property type="match status" value="1"/>
</dbReference>
<dbReference type="InterPro" id="IPR003115">
    <property type="entry name" value="ParB_N"/>
</dbReference>
<dbReference type="SMART" id="SM00470">
    <property type="entry name" value="ParB"/>
    <property type="match status" value="1"/>
</dbReference>
<evidence type="ECO:0000256" key="1">
    <source>
        <dbReference type="ARBA" id="ARBA00006295"/>
    </source>
</evidence>
<dbReference type="Pfam" id="PF17762">
    <property type="entry name" value="HTH_ParB"/>
    <property type="match status" value="1"/>
</dbReference>
<name>A0ABW4DPL5_9LACO</name>
<feature type="domain" description="ParB-like N-terminal" evidence="3">
    <location>
        <begin position="29"/>
        <end position="119"/>
    </location>
</feature>
<comment type="caution">
    <text evidence="4">The sequence shown here is derived from an EMBL/GenBank/DDBJ whole genome shotgun (WGS) entry which is preliminary data.</text>
</comment>
<evidence type="ECO:0000313" key="5">
    <source>
        <dbReference type="Proteomes" id="UP001597244"/>
    </source>
</evidence>
<keyword evidence="5" id="KW-1185">Reference proteome</keyword>
<dbReference type="Pfam" id="PF02195">
    <property type="entry name" value="ParB_N"/>
    <property type="match status" value="1"/>
</dbReference>
<comment type="similarity">
    <text evidence="1">Belongs to the ParB family.</text>
</comment>
<dbReference type="Proteomes" id="UP001597244">
    <property type="component" value="Unassembled WGS sequence"/>
</dbReference>
<dbReference type="PANTHER" id="PTHR33375">
    <property type="entry name" value="CHROMOSOME-PARTITIONING PROTEIN PARB-RELATED"/>
    <property type="match status" value="1"/>
</dbReference>
<protein>
    <submittedName>
        <fullName evidence="4">ParB/RepB/Spo0J family partition protein</fullName>
    </submittedName>
</protein>
<feature type="region of interest" description="Disordered" evidence="2">
    <location>
        <begin position="224"/>
        <end position="257"/>
    </location>
</feature>
<proteinExistence type="inferred from homology"/>
<evidence type="ECO:0000259" key="3">
    <source>
        <dbReference type="SMART" id="SM00470"/>
    </source>
</evidence>
<gene>
    <name evidence="4" type="ORF">ACFQ4L_05100</name>
</gene>
<organism evidence="4 5">
    <name type="scientific">Lapidilactobacillus mulanensis</name>
    <dbReference type="NCBI Taxonomy" id="2485999"/>
    <lineage>
        <taxon>Bacteria</taxon>
        <taxon>Bacillati</taxon>
        <taxon>Bacillota</taxon>
        <taxon>Bacilli</taxon>
        <taxon>Lactobacillales</taxon>
        <taxon>Lactobacillaceae</taxon>
        <taxon>Lapidilactobacillus</taxon>
    </lineage>
</organism>
<dbReference type="InterPro" id="IPR004437">
    <property type="entry name" value="ParB/RepB/Spo0J"/>
</dbReference>
<dbReference type="Gene3D" id="1.10.10.2830">
    <property type="match status" value="1"/>
</dbReference>
<dbReference type="InterPro" id="IPR041468">
    <property type="entry name" value="HTH_ParB/Spo0J"/>
</dbReference>
<reference evidence="5" key="1">
    <citation type="journal article" date="2019" name="Int. J. Syst. Evol. Microbiol.">
        <title>The Global Catalogue of Microorganisms (GCM) 10K type strain sequencing project: providing services to taxonomists for standard genome sequencing and annotation.</title>
        <authorList>
            <consortium name="The Broad Institute Genomics Platform"/>
            <consortium name="The Broad Institute Genome Sequencing Center for Infectious Disease"/>
            <person name="Wu L."/>
            <person name="Ma J."/>
        </authorList>
    </citation>
    <scope>NUCLEOTIDE SEQUENCE [LARGE SCALE GENOMIC DNA]</scope>
    <source>
        <strain evidence="5">CCM 8951</strain>
    </source>
</reference>
<dbReference type="Gene3D" id="3.90.1530.30">
    <property type="match status" value="1"/>
</dbReference>
<dbReference type="PANTHER" id="PTHR33375:SF8">
    <property type="entry name" value="NUCLEOID OCCLUSION PROTEIN"/>
    <property type="match status" value="1"/>
</dbReference>
<dbReference type="CDD" id="cd16393">
    <property type="entry name" value="SPO0J_N"/>
    <property type="match status" value="1"/>
</dbReference>
<dbReference type="EMBL" id="JBHTOF010000033">
    <property type="protein sequence ID" value="MFD1465469.1"/>
    <property type="molecule type" value="Genomic_DNA"/>
</dbReference>